<reference evidence="2 3" key="1">
    <citation type="journal article" date="2019" name="Sci. Rep.">
        <title>Orb-weaving spider Araneus ventricosus genome elucidates the spidroin gene catalogue.</title>
        <authorList>
            <person name="Kono N."/>
            <person name="Nakamura H."/>
            <person name="Ohtoshi R."/>
            <person name="Moran D.A.P."/>
            <person name="Shinohara A."/>
            <person name="Yoshida Y."/>
            <person name="Fujiwara M."/>
            <person name="Mori M."/>
            <person name="Tomita M."/>
            <person name="Arakawa K."/>
        </authorList>
    </citation>
    <scope>NUCLEOTIDE SEQUENCE [LARGE SCALE GENOMIC DNA]</scope>
</reference>
<accession>A0A4Y2F2M4</accession>
<organism evidence="2 3">
    <name type="scientific">Araneus ventricosus</name>
    <name type="common">Orbweaver spider</name>
    <name type="synonym">Epeira ventricosa</name>
    <dbReference type="NCBI Taxonomy" id="182803"/>
    <lineage>
        <taxon>Eukaryota</taxon>
        <taxon>Metazoa</taxon>
        <taxon>Ecdysozoa</taxon>
        <taxon>Arthropoda</taxon>
        <taxon>Chelicerata</taxon>
        <taxon>Arachnida</taxon>
        <taxon>Araneae</taxon>
        <taxon>Araneomorphae</taxon>
        <taxon>Entelegynae</taxon>
        <taxon>Araneoidea</taxon>
        <taxon>Araneidae</taxon>
        <taxon>Araneus</taxon>
    </lineage>
</organism>
<dbReference type="Proteomes" id="UP000499080">
    <property type="component" value="Unassembled WGS sequence"/>
</dbReference>
<proteinExistence type="predicted"/>
<dbReference type="AlphaFoldDB" id="A0A4Y2F2M4"/>
<keyword evidence="1" id="KW-0812">Transmembrane</keyword>
<keyword evidence="1" id="KW-1133">Transmembrane helix</keyword>
<keyword evidence="3" id="KW-1185">Reference proteome</keyword>
<comment type="caution">
    <text evidence="2">The sequence shown here is derived from an EMBL/GenBank/DDBJ whole genome shotgun (WGS) entry which is preliminary data.</text>
</comment>
<feature type="transmembrane region" description="Helical" evidence="1">
    <location>
        <begin position="55"/>
        <end position="75"/>
    </location>
</feature>
<evidence type="ECO:0000256" key="1">
    <source>
        <dbReference type="SAM" id="Phobius"/>
    </source>
</evidence>
<dbReference type="EMBL" id="BGPR01000757">
    <property type="protein sequence ID" value="GBM34345.1"/>
    <property type="molecule type" value="Genomic_DNA"/>
</dbReference>
<keyword evidence="1" id="KW-0472">Membrane</keyword>
<name>A0A4Y2F2M4_ARAVE</name>
<evidence type="ECO:0000313" key="3">
    <source>
        <dbReference type="Proteomes" id="UP000499080"/>
    </source>
</evidence>
<protein>
    <submittedName>
        <fullName evidence="2">Uncharacterized protein</fullName>
    </submittedName>
</protein>
<evidence type="ECO:0000313" key="2">
    <source>
        <dbReference type="EMBL" id="GBM34345.1"/>
    </source>
</evidence>
<sequence>MGTGTQECGAVLLVWKSTSETSVIRLYIYMSGPKIGAFTEFSVNGHHLEKRRGRYFVYSVMKIMLLLGDIFLFVLEPKNGSELEHRFLETYVSEFVES</sequence>
<gene>
    <name evidence="2" type="ORF">AVEN_211882_1</name>
</gene>